<evidence type="ECO:0000256" key="2">
    <source>
        <dbReference type="ARBA" id="ARBA00007886"/>
    </source>
</evidence>
<gene>
    <name evidence="10" type="ORF">ACFFMS_19305</name>
</gene>
<sequence>MKQNWLKVMSISLYSLFVVTFLTGCWNQKELNDIAMVTSVGVDKVPDEDSYLFTFQIIIPKQVSSVQGGGGGEQAPVTVISQKGKTLFEAVREATQKIPNQLYFPHTRLFVFSEDAAKDGLKDFWDIFEREHELRPLTTIFIAKGIKAKTVLTIMTPIEKLPSDDLLEKSKIAEGRSAFSIRVDIDDIIKAIGTAGKEPFIGGVKVIGSAQAAQAENVKQIEPKAIIATGDIALFRGEKLQGWLKDGSARGLLWVLGKVKTTVVNITCKNKEDHINVEIVRSKAQIHPTMKNGRLKMQVMISAEASVGETGCFIDLTDPHEIAWIQEKVEKEIKKETNEAIFTAQKHQSDVFGLGAAIYRSHPEQWKKWGKDWNRHFSKAEVEVKSHVYIRRSGLRNKPLKNQ</sequence>
<evidence type="ECO:0000256" key="5">
    <source>
        <dbReference type="ARBA" id="ARBA00023136"/>
    </source>
</evidence>
<dbReference type="InterPro" id="IPR008844">
    <property type="entry name" value="Spore_GerAC-like"/>
</dbReference>
<accession>A0ABV5WIL7</accession>
<keyword evidence="6" id="KW-0564">Palmitate</keyword>
<keyword evidence="3" id="KW-0309">Germination</keyword>
<comment type="caution">
    <text evidence="10">The sequence shown here is derived from an EMBL/GenBank/DDBJ whole genome shotgun (WGS) entry which is preliminary data.</text>
</comment>
<dbReference type="PROSITE" id="PS51257">
    <property type="entry name" value="PROKAR_LIPOPROTEIN"/>
    <property type="match status" value="1"/>
</dbReference>
<evidence type="ECO:0000256" key="1">
    <source>
        <dbReference type="ARBA" id="ARBA00004635"/>
    </source>
</evidence>
<name>A0ABV5WIL7_9BACI</name>
<comment type="subcellular location">
    <subcellularLocation>
        <location evidence="1">Membrane</location>
        <topology evidence="1">Lipid-anchor</topology>
    </subcellularLocation>
</comment>
<keyword evidence="11" id="KW-1185">Reference proteome</keyword>
<dbReference type="InterPro" id="IPR057336">
    <property type="entry name" value="GerAC_N"/>
</dbReference>
<protein>
    <submittedName>
        <fullName evidence="10">Ger(X)C family spore germination protein</fullName>
    </submittedName>
</protein>
<evidence type="ECO:0000313" key="11">
    <source>
        <dbReference type="Proteomes" id="UP001589609"/>
    </source>
</evidence>
<reference evidence="10 11" key="1">
    <citation type="submission" date="2024-09" db="EMBL/GenBank/DDBJ databases">
        <authorList>
            <person name="Sun Q."/>
            <person name="Mori K."/>
        </authorList>
    </citation>
    <scope>NUCLEOTIDE SEQUENCE [LARGE SCALE GENOMIC DNA]</scope>
    <source>
        <strain evidence="10 11">JCM 11201</strain>
    </source>
</reference>
<organism evidence="10 11">
    <name type="scientific">Ectobacillus funiculus</name>
    <dbReference type="NCBI Taxonomy" id="137993"/>
    <lineage>
        <taxon>Bacteria</taxon>
        <taxon>Bacillati</taxon>
        <taxon>Bacillota</taxon>
        <taxon>Bacilli</taxon>
        <taxon>Bacillales</taxon>
        <taxon>Bacillaceae</taxon>
        <taxon>Ectobacillus</taxon>
    </lineage>
</organism>
<dbReference type="InterPro" id="IPR038501">
    <property type="entry name" value="Spore_GerAC_C_sf"/>
</dbReference>
<evidence type="ECO:0000256" key="7">
    <source>
        <dbReference type="ARBA" id="ARBA00023288"/>
    </source>
</evidence>
<evidence type="ECO:0000256" key="4">
    <source>
        <dbReference type="ARBA" id="ARBA00022729"/>
    </source>
</evidence>
<comment type="similarity">
    <text evidence="2">Belongs to the GerABKC lipoprotein family.</text>
</comment>
<dbReference type="InterPro" id="IPR046953">
    <property type="entry name" value="Spore_GerAC-like_C"/>
</dbReference>
<dbReference type="EMBL" id="JBHMAF010000150">
    <property type="protein sequence ID" value="MFB9760474.1"/>
    <property type="molecule type" value="Genomic_DNA"/>
</dbReference>
<dbReference type="NCBIfam" id="TIGR02887">
    <property type="entry name" value="spore_ger_x_C"/>
    <property type="match status" value="1"/>
</dbReference>
<feature type="domain" description="Spore germination GerAC-like C-terminal" evidence="8">
    <location>
        <begin position="232"/>
        <end position="394"/>
    </location>
</feature>
<keyword evidence="5" id="KW-0472">Membrane</keyword>
<evidence type="ECO:0000256" key="3">
    <source>
        <dbReference type="ARBA" id="ARBA00022544"/>
    </source>
</evidence>
<dbReference type="Gene3D" id="6.20.190.10">
    <property type="entry name" value="Nutrient germinant receptor protein C, domain 1"/>
    <property type="match status" value="1"/>
</dbReference>
<feature type="domain" description="Spore germination protein N-terminal" evidence="9">
    <location>
        <begin position="27"/>
        <end position="205"/>
    </location>
</feature>
<keyword evidence="4" id="KW-0732">Signal</keyword>
<evidence type="ECO:0000256" key="6">
    <source>
        <dbReference type="ARBA" id="ARBA00023139"/>
    </source>
</evidence>
<keyword evidence="7" id="KW-0449">Lipoprotein</keyword>
<dbReference type="Pfam" id="PF05504">
    <property type="entry name" value="Spore_GerAC"/>
    <property type="match status" value="1"/>
</dbReference>
<dbReference type="RefSeq" id="WP_379950784.1">
    <property type="nucleotide sequence ID" value="NZ_JBHMAF010000150.1"/>
</dbReference>
<evidence type="ECO:0000259" key="9">
    <source>
        <dbReference type="Pfam" id="PF25198"/>
    </source>
</evidence>
<dbReference type="Pfam" id="PF25198">
    <property type="entry name" value="Spore_GerAC_N"/>
    <property type="match status" value="1"/>
</dbReference>
<dbReference type="PANTHER" id="PTHR35789">
    <property type="entry name" value="SPORE GERMINATION PROTEIN B3"/>
    <property type="match status" value="1"/>
</dbReference>
<proteinExistence type="inferred from homology"/>
<evidence type="ECO:0000313" key="10">
    <source>
        <dbReference type="EMBL" id="MFB9760474.1"/>
    </source>
</evidence>
<dbReference type="Gene3D" id="3.30.300.210">
    <property type="entry name" value="Nutrient germinant receptor protein C, domain 3"/>
    <property type="match status" value="1"/>
</dbReference>
<dbReference type="Proteomes" id="UP001589609">
    <property type="component" value="Unassembled WGS sequence"/>
</dbReference>
<evidence type="ECO:0000259" key="8">
    <source>
        <dbReference type="Pfam" id="PF05504"/>
    </source>
</evidence>
<dbReference type="PANTHER" id="PTHR35789:SF1">
    <property type="entry name" value="SPORE GERMINATION PROTEIN B3"/>
    <property type="match status" value="1"/>
</dbReference>